<dbReference type="EMBL" id="JAUSUX010000002">
    <property type="protein sequence ID" value="MDQ0285236.1"/>
    <property type="molecule type" value="Genomic_DNA"/>
</dbReference>
<feature type="domain" description="Thioredoxin-like fold" evidence="1">
    <location>
        <begin position="9"/>
        <end position="86"/>
    </location>
</feature>
<dbReference type="PROSITE" id="PS51354">
    <property type="entry name" value="GLUTAREDOXIN_2"/>
    <property type="match status" value="1"/>
</dbReference>
<dbReference type="InterPro" id="IPR036249">
    <property type="entry name" value="Thioredoxin-like_sf"/>
</dbReference>
<dbReference type="SUPFAM" id="SSF52833">
    <property type="entry name" value="Thioredoxin-like"/>
    <property type="match status" value="1"/>
</dbReference>
<protein>
    <submittedName>
        <fullName evidence="2">Glutaredoxin</fullName>
    </submittedName>
</protein>
<name>A0ABU0AXN7_9FIRM</name>
<comment type="caution">
    <text evidence="2">The sequence shown here is derived from an EMBL/GenBank/DDBJ whole genome shotgun (WGS) entry which is preliminary data.</text>
</comment>
<sequence length="91" mass="9919">MKMGNRVSILVFGTSPPCQKCLQAEREARQAAAQFPPGEVTVEKQDAFSETGQKYGVMITPAVVINGRMVAAGRLLTEPELVELIKKERGD</sequence>
<proteinExistence type="predicted"/>
<dbReference type="Gene3D" id="3.40.30.10">
    <property type="entry name" value="Glutaredoxin"/>
    <property type="match status" value="1"/>
</dbReference>
<evidence type="ECO:0000259" key="1">
    <source>
        <dbReference type="Pfam" id="PF13192"/>
    </source>
</evidence>
<reference evidence="2 3" key="1">
    <citation type="submission" date="2023-07" db="EMBL/GenBank/DDBJ databases">
        <title>Genomic Encyclopedia of Type Strains, Phase IV (KMG-IV): sequencing the most valuable type-strain genomes for metagenomic binning, comparative biology and taxonomic classification.</title>
        <authorList>
            <person name="Goeker M."/>
        </authorList>
    </citation>
    <scope>NUCLEOTIDE SEQUENCE [LARGE SCALE GENOMIC DNA]</scope>
    <source>
        <strain evidence="2 3">DSM 12396</strain>
    </source>
</reference>
<keyword evidence="3" id="KW-1185">Reference proteome</keyword>
<evidence type="ECO:0000313" key="3">
    <source>
        <dbReference type="Proteomes" id="UP001225644"/>
    </source>
</evidence>
<dbReference type="InterPro" id="IPR012336">
    <property type="entry name" value="Thioredoxin-like_fold"/>
</dbReference>
<organism evidence="2 3">
    <name type="scientific">Desulfofundulus luciae</name>
    <dbReference type="NCBI Taxonomy" id="74702"/>
    <lineage>
        <taxon>Bacteria</taxon>
        <taxon>Bacillati</taxon>
        <taxon>Bacillota</taxon>
        <taxon>Clostridia</taxon>
        <taxon>Eubacteriales</taxon>
        <taxon>Peptococcaceae</taxon>
        <taxon>Desulfofundulus</taxon>
    </lineage>
</organism>
<evidence type="ECO:0000313" key="2">
    <source>
        <dbReference type="EMBL" id="MDQ0285236.1"/>
    </source>
</evidence>
<gene>
    <name evidence="2" type="ORF">J2Z49_000329</name>
</gene>
<accession>A0ABU0AXN7</accession>
<dbReference type="Pfam" id="PF13192">
    <property type="entry name" value="Thioredoxin_3"/>
    <property type="match status" value="1"/>
</dbReference>
<dbReference type="Proteomes" id="UP001225644">
    <property type="component" value="Unassembled WGS sequence"/>
</dbReference>